<dbReference type="InterPro" id="IPR011598">
    <property type="entry name" value="bHLH_dom"/>
</dbReference>
<name>A0A9Q0KXB4_9MAGN</name>
<proteinExistence type="predicted"/>
<evidence type="ECO:0000256" key="5">
    <source>
        <dbReference type="SAM" id="MobiDB-lite"/>
    </source>
</evidence>
<dbReference type="PROSITE" id="PS50888">
    <property type="entry name" value="BHLH"/>
    <property type="match status" value="1"/>
</dbReference>
<evidence type="ECO:0000256" key="4">
    <source>
        <dbReference type="ARBA" id="ARBA00023242"/>
    </source>
</evidence>
<comment type="caution">
    <text evidence="7">The sequence shown here is derived from an EMBL/GenBank/DDBJ whole genome shotgun (WGS) entry which is preliminary data.</text>
</comment>
<keyword evidence="2" id="KW-0805">Transcription regulation</keyword>
<dbReference type="OrthoDB" id="1926382at2759"/>
<evidence type="ECO:0000259" key="6">
    <source>
        <dbReference type="PROSITE" id="PS50888"/>
    </source>
</evidence>
<dbReference type="EMBL" id="JAMYWD010000002">
    <property type="protein sequence ID" value="KAJ4977949.1"/>
    <property type="molecule type" value="Genomic_DNA"/>
</dbReference>
<protein>
    <recommendedName>
        <fullName evidence="6">BHLH domain-containing protein</fullName>
    </recommendedName>
</protein>
<accession>A0A9Q0KXB4</accession>
<dbReference type="GO" id="GO:0003700">
    <property type="term" value="F:DNA-binding transcription factor activity"/>
    <property type="evidence" value="ECO:0007669"/>
    <property type="project" value="TreeGrafter"/>
</dbReference>
<keyword evidence="3" id="KW-0804">Transcription</keyword>
<dbReference type="GO" id="GO:0046983">
    <property type="term" value="F:protein dimerization activity"/>
    <property type="evidence" value="ECO:0007669"/>
    <property type="project" value="InterPro"/>
</dbReference>
<dbReference type="AlphaFoldDB" id="A0A9Q0KXB4"/>
<dbReference type="Gene3D" id="4.10.280.10">
    <property type="entry name" value="Helix-loop-helix DNA-binding domain"/>
    <property type="match status" value="1"/>
</dbReference>
<dbReference type="GO" id="GO:0005634">
    <property type="term" value="C:nucleus"/>
    <property type="evidence" value="ECO:0007669"/>
    <property type="project" value="UniProtKB-SubCell"/>
</dbReference>
<keyword evidence="8" id="KW-1185">Reference proteome</keyword>
<dbReference type="SUPFAM" id="SSF47459">
    <property type="entry name" value="HLH, helix-loop-helix DNA-binding domain"/>
    <property type="match status" value="1"/>
</dbReference>
<evidence type="ECO:0000256" key="2">
    <source>
        <dbReference type="ARBA" id="ARBA00023015"/>
    </source>
</evidence>
<dbReference type="Proteomes" id="UP001141806">
    <property type="component" value="Unassembled WGS sequence"/>
</dbReference>
<feature type="region of interest" description="Disordered" evidence="5">
    <location>
        <begin position="119"/>
        <end position="142"/>
    </location>
</feature>
<sequence length="142" mass="16223">MKDFQKVAMADPRIASQWLVKRRGIIIFSEVGAAMCSDVHQMAKVLRRMQGFFQTDLGASQSEPRKRDRERTSSIYALSSLVPNITKMDKASIVGDVVLYVQEMQMKAKKLKAEIIVGDPARRTKGGGRERRDGRIRRQRRE</sequence>
<evidence type="ECO:0000313" key="7">
    <source>
        <dbReference type="EMBL" id="KAJ4977949.1"/>
    </source>
</evidence>
<feature type="domain" description="BHLH" evidence="6">
    <location>
        <begin position="55"/>
        <end position="104"/>
    </location>
</feature>
<dbReference type="PANTHER" id="PTHR31945:SF17">
    <property type="entry name" value="TRANSCRIPTION FACTOR FER-LIKE IRON DEFICIENCY-INDUCED TRANSCRIPTION FACTOR"/>
    <property type="match status" value="1"/>
</dbReference>
<evidence type="ECO:0000256" key="3">
    <source>
        <dbReference type="ARBA" id="ARBA00023163"/>
    </source>
</evidence>
<dbReference type="InterPro" id="IPR051358">
    <property type="entry name" value="TF_AMS/ICE1/BHLH6-like"/>
</dbReference>
<dbReference type="PANTHER" id="PTHR31945">
    <property type="entry name" value="TRANSCRIPTION FACTOR SCREAM2-RELATED"/>
    <property type="match status" value="1"/>
</dbReference>
<comment type="subcellular location">
    <subcellularLocation>
        <location evidence="1">Nucleus</location>
    </subcellularLocation>
</comment>
<keyword evidence="4" id="KW-0539">Nucleus</keyword>
<organism evidence="7 8">
    <name type="scientific">Protea cynaroides</name>
    <dbReference type="NCBI Taxonomy" id="273540"/>
    <lineage>
        <taxon>Eukaryota</taxon>
        <taxon>Viridiplantae</taxon>
        <taxon>Streptophyta</taxon>
        <taxon>Embryophyta</taxon>
        <taxon>Tracheophyta</taxon>
        <taxon>Spermatophyta</taxon>
        <taxon>Magnoliopsida</taxon>
        <taxon>Proteales</taxon>
        <taxon>Proteaceae</taxon>
        <taxon>Protea</taxon>
    </lineage>
</organism>
<reference evidence="7" key="1">
    <citation type="journal article" date="2023" name="Plant J.">
        <title>The genome of the king protea, Protea cynaroides.</title>
        <authorList>
            <person name="Chang J."/>
            <person name="Duong T.A."/>
            <person name="Schoeman C."/>
            <person name="Ma X."/>
            <person name="Roodt D."/>
            <person name="Barker N."/>
            <person name="Li Z."/>
            <person name="Van de Peer Y."/>
            <person name="Mizrachi E."/>
        </authorList>
    </citation>
    <scope>NUCLEOTIDE SEQUENCE</scope>
    <source>
        <tissue evidence="7">Young leaves</tissue>
    </source>
</reference>
<evidence type="ECO:0000313" key="8">
    <source>
        <dbReference type="Proteomes" id="UP001141806"/>
    </source>
</evidence>
<evidence type="ECO:0000256" key="1">
    <source>
        <dbReference type="ARBA" id="ARBA00004123"/>
    </source>
</evidence>
<dbReference type="InterPro" id="IPR036638">
    <property type="entry name" value="HLH_DNA-bd_sf"/>
</dbReference>
<dbReference type="SMART" id="SM00353">
    <property type="entry name" value="HLH"/>
    <property type="match status" value="1"/>
</dbReference>
<gene>
    <name evidence="7" type="ORF">NE237_008729</name>
</gene>
<dbReference type="GO" id="GO:0043565">
    <property type="term" value="F:sequence-specific DNA binding"/>
    <property type="evidence" value="ECO:0007669"/>
    <property type="project" value="TreeGrafter"/>
</dbReference>